<protein>
    <submittedName>
        <fullName evidence="1">Uncharacterized protein</fullName>
    </submittedName>
</protein>
<dbReference type="EMBL" id="JAFNEN010005644">
    <property type="protein sequence ID" value="KAG8169247.1"/>
    <property type="molecule type" value="Genomic_DNA"/>
</dbReference>
<evidence type="ECO:0000313" key="1">
    <source>
        <dbReference type="EMBL" id="KAG8169247.1"/>
    </source>
</evidence>
<gene>
    <name evidence="1" type="ORF">JTE90_018735</name>
</gene>
<organism evidence="1 2">
    <name type="scientific">Oedothorax gibbosus</name>
    <dbReference type="NCBI Taxonomy" id="931172"/>
    <lineage>
        <taxon>Eukaryota</taxon>
        <taxon>Metazoa</taxon>
        <taxon>Ecdysozoa</taxon>
        <taxon>Arthropoda</taxon>
        <taxon>Chelicerata</taxon>
        <taxon>Arachnida</taxon>
        <taxon>Araneae</taxon>
        <taxon>Araneomorphae</taxon>
        <taxon>Entelegynae</taxon>
        <taxon>Araneoidea</taxon>
        <taxon>Linyphiidae</taxon>
        <taxon>Erigoninae</taxon>
        <taxon>Oedothorax</taxon>
    </lineage>
</organism>
<sequence>MLFPFWHGYTQERGCRRFPPPQTTGGKLCCLQSGKGAKNFFKTSEKGEKRVCGKIPALRFSKGRVCGTLASKGVFPNTG</sequence>
<keyword evidence="2" id="KW-1185">Reference proteome</keyword>
<evidence type="ECO:0000313" key="2">
    <source>
        <dbReference type="Proteomes" id="UP000827092"/>
    </source>
</evidence>
<reference evidence="1 2" key="1">
    <citation type="journal article" date="2022" name="Nat. Ecol. Evol.">
        <title>A masculinizing supergene underlies an exaggerated male reproductive morph in a spider.</title>
        <authorList>
            <person name="Hendrickx F."/>
            <person name="De Corte Z."/>
            <person name="Sonet G."/>
            <person name="Van Belleghem S.M."/>
            <person name="Kostlbacher S."/>
            <person name="Vangestel C."/>
        </authorList>
    </citation>
    <scope>NUCLEOTIDE SEQUENCE [LARGE SCALE GENOMIC DNA]</scope>
    <source>
        <strain evidence="1">W744_W776</strain>
    </source>
</reference>
<dbReference type="AlphaFoldDB" id="A0AAV6TFD3"/>
<accession>A0AAV6TFD3</accession>
<dbReference type="Proteomes" id="UP000827092">
    <property type="component" value="Unassembled WGS sequence"/>
</dbReference>
<name>A0AAV6TFD3_9ARAC</name>
<proteinExistence type="predicted"/>
<comment type="caution">
    <text evidence="1">The sequence shown here is derived from an EMBL/GenBank/DDBJ whole genome shotgun (WGS) entry which is preliminary data.</text>
</comment>